<dbReference type="HOGENOM" id="CLU_2485911_0_0_1"/>
<protein>
    <submittedName>
        <fullName evidence="1">Uncharacterized protein</fullName>
    </submittedName>
</protein>
<proteinExistence type="predicted"/>
<reference evidence="1" key="2">
    <citation type="submission" date="2015-06" db="UniProtKB">
        <authorList>
            <consortium name="EnsemblMetazoa"/>
        </authorList>
    </citation>
    <scope>IDENTIFICATION</scope>
</reference>
<name>T1GH99_MEGSC</name>
<dbReference type="EnsemblMetazoa" id="MESCA002789-RA">
    <property type="protein sequence ID" value="MESCA002789-PA"/>
    <property type="gene ID" value="MESCA002789"/>
</dbReference>
<evidence type="ECO:0000313" key="2">
    <source>
        <dbReference type="Proteomes" id="UP000015102"/>
    </source>
</evidence>
<reference evidence="2" key="1">
    <citation type="submission" date="2013-02" db="EMBL/GenBank/DDBJ databases">
        <authorList>
            <person name="Hughes D."/>
        </authorList>
    </citation>
    <scope>NUCLEOTIDE SEQUENCE</scope>
    <source>
        <strain>Durham</strain>
        <strain evidence="2">NC isolate 2 -- Noor lab</strain>
    </source>
</reference>
<evidence type="ECO:0000313" key="1">
    <source>
        <dbReference type="EnsemblMetazoa" id="MESCA002789-PA"/>
    </source>
</evidence>
<organism evidence="1 2">
    <name type="scientific">Megaselia scalaris</name>
    <name type="common">Humpbacked fly</name>
    <name type="synonym">Phora scalaris</name>
    <dbReference type="NCBI Taxonomy" id="36166"/>
    <lineage>
        <taxon>Eukaryota</taxon>
        <taxon>Metazoa</taxon>
        <taxon>Ecdysozoa</taxon>
        <taxon>Arthropoda</taxon>
        <taxon>Hexapoda</taxon>
        <taxon>Insecta</taxon>
        <taxon>Pterygota</taxon>
        <taxon>Neoptera</taxon>
        <taxon>Endopterygota</taxon>
        <taxon>Diptera</taxon>
        <taxon>Brachycera</taxon>
        <taxon>Muscomorpha</taxon>
        <taxon>Platypezoidea</taxon>
        <taxon>Phoridae</taxon>
        <taxon>Megaseliini</taxon>
        <taxon>Megaselia</taxon>
    </lineage>
</organism>
<dbReference type="EMBL" id="CAQQ02107381">
    <property type="status" value="NOT_ANNOTATED_CDS"/>
    <property type="molecule type" value="Genomic_DNA"/>
</dbReference>
<accession>T1GH99</accession>
<dbReference type="EMBL" id="CAQQ02107382">
    <property type="status" value="NOT_ANNOTATED_CDS"/>
    <property type="molecule type" value="Genomic_DNA"/>
</dbReference>
<keyword evidence="2" id="KW-1185">Reference proteome</keyword>
<dbReference type="Proteomes" id="UP000015102">
    <property type="component" value="Unassembled WGS sequence"/>
</dbReference>
<sequence>MLKFFTCASHFDLFSLPSLWYVRSVISLILYSVLELFGYGPLLGPASLEELSFIGEYIFRSPYTNKEFSIMKIEKLMESNWPSWHIL</sequence>
<dbReference type="AlphaFoldDB" id="T1GH99"/>